<organism evidence="7 8">
    <name type="scientific">Jeotgalicoccus coquinae</name>
    <dbReference type="NCBI Taxonomy" id="709509"/>
    <lineage>
        <taxon>Bacteria</taxon>
        <taxon>Bacillati</taxon>
        <taxon>Bacillota</taxon>
        <taxon>Bacilli</taxon>
        <taxon>Bacillales</taxon>
        <taxon>Staphylococcaceae</taxon>
        <taxon>Jeotgalicoccus</taxon>
    </lineage>
</organism>
<keyword evidence="8" id="KW-1185">Reference proteome</keyword>
<dbReference type="PANTHER" id="PTHR33603">
    <property type="entry name" value="METHYLTRANSFERASE"/>
    <property type="match status" value="1"/>
</dbReference>
<evidence type="ECO:0000256" key="5">
    <source>
        <dbReference type="ARBA" id="ARBA00038303"/>
    </source>
</evidence>
<evidence type="ECO:0000256" key="6">
    <source>
        <dbReference type="HAMAP-Rule" id="MF_00658"/>
    </source>
</evidence>
<feature type="binding site" evidence="6">
    <location>
        <begin position="130"/>
        <end position="135"/>
    </location>
    <ligand>
        <name>S-adenosyl-L-methionine</name>
        <dbReference type="ChEBI" id="CHEBI:59789"/>
    </ligand>
</feature>
<dbReference type="PANTHER" id="PTHR33603:SF1">
    <property type="entry name" value="RIBOSOMAL RNA LARGE SUBUNIT METHYLTRANSFERASE H"/>
    <property type="match status" value="1"/>
</dbReference>
<protein>
    <recommendedName>
        <fullName evidence="6">Ribosomal RNA large subunit methyltransferase H</fullName>
        <ecNumber evidence="6">2.1.1.177</ecNumber>
    </recommendedName>
    <alternativeName>
        <fullName evidence="6">23S rRNA (pseudouridine1915-N3)-methyltransferase</fullName>
    </alternativeName>
    <alternativeName>
        <fullName evidence="6">23S rRNA m3Psi1915 methyltransferase</fullName>
    </alternativeName>
    <alternativeName>
        <fullName evidence="6">rRNA (pseudouridine-N3-)-methyltransferase RlmH</fullName>
    </alternativeName>
</protein>
<sequence length="162" mass="18925">MRQMKLTMITVGKLKEKYWLDAVKEYKKRISKYAKIELIEVADEKEPNNAGPKDLEQIKDKEAERILSKIKDTQHVVTLEINGRQYTSEKLAQEYQRWMNTGKSDVVFVIGGSNGIGEAVKKRSNQEISFGTLTYPHQMMKVMMLEQLFRVNKILRNEAYHK</sequence>
<dbReference type="HAMAP" id="MF_00658">
    <property type="entry name" value="23SrRNA_methyltr_H"/>
    <property type="match status" value="1"/>
</dbReference>
<comment type="subunit">
    <text evidence="6">Homodimer.</text>
</comment>
<keyword evidence="6" id="KW-0963">Cytoplasm</keyword>
<dbReference type="GO" id="GO:0032259">
    <property type="term" value="P:methylation"/>
    <property type="evidence" value="ECO:0007669"/>
    <property type="project" value="UniProtKB-KW"/>
</dbReference>
<evidence type="ECO:0000256" key="3">
    <source>
        <dbReference type="ARBA" id="ARBA00022679"/>
    </source>
</evidence>
<feature type="binding site" evidence="6">
    <location>
        <position position="79"/>
    </location>
    <ligand>
        <name>S-adenosyl-L-methionine</name>
        <dbReference type="ChEBI" id="CHEBI:59789"/>
    </ligand>
</feature>
<comment type="function">
    <text evidence="6">Specifically methylates the pseudouridine at position 1915 (m3Psi1915) in 23S rRNA.</text>
</comment>
<proteinExistence type="inferred from homology"/>
<dbReference type="NCBIfam" id="TIGR00246">
    <property type="entry name" value="tRNA_RlmH_YbeA"/>
    <property type="match status" value="1"/>
</dbReference>
<dbReference type="PIRSF" id="PIRSF004505">
    <property type="entry name" value="MT_bac"/>
    <property type="match status" value="1"/>
</dbReference>
<dbReference type="InterPro" id="IPR029026">
    <property type="entry name" value="tRNA_m1G_MTases_N"/>
</dbReference>
<gene>
    <name evidence="6" type="primary">rlmH</name>
    <name evidence="7" type="ORF">HNR41_001631</name>
</gene>
<comment type="similarity">
    <text evidence="5 6">Belongs to the RNA methyltransferase RlmH family.</text>
</comment>
<evidence type="ECO:0000256" key="2">
    <source>
        <dbReference type="ARBA" id="ARBA00022603"/>
    </source>
</evidence>
<evidence type="ECO:0000256" key="4">
    <source>
        <dbReference type="ARBA" id="ARBA00022691"/>
    </source>
</evidence>
<name>A0ABR6QPV6_9STAP</name>
<keyword evidence="2 6" id="KW-0489">Methyltransferase</keyword>
<keyword evidence="3 6" id="KW-0808">Transferase</keyword>
<evidence type="ECO:0000313" key="8">
    <source>
        <dbReference type="Proteomes" id="UP000545588"/>
    </source>
</evidence>
<dbReference type="EMBL" id="JACHFF010000002">
    <property type="protein sequence ID" value="MBB6423659.1"/>
    <property type="molecule type" value="Genomic_DNA"/>
</dbReference>
<dbReference type="Gene3D" id="3.40.1280.10">
    <property type="match status" value="1"/>
</dbReference>
<dbReference type="NCBIfam" id="NF000985">
    <property type="entry name" value="PRK00103.1-3"/>
    <property type="match status" value="1"/>
</dbReference>
<comment type="catalytic activity">
    <reaction evidence="6">
        <text>pseudouridine(1915) in 23S rRNA + S-adenosyl-L-methionine = N(3)-methylpseudouridine(1915) in 23S rRNA + S-adenosyl-L-homocysteine + H(+)</text>
        <dbReference type="Rhea" id="RHEA:42752"/>
        <dbReference type="Rhea" id="RHEA-COMP:10221"/>
        <dbReference type="Rhea" id="RHEA-COMP:10222"/>
        <dbReference type="ChEBI" id="CHEBI:15378"/>
        <dbReference type="ChEBI" id="CHEBI:57856"/>
        <dbReference type="ChEBI" id="CHEBI:59789"/>
        <dbReference type="ChEBI" id="CHEBI:65314"/>
        <dbReference type="ChEBI" id="CHEBI:74486"/>
        <dbReference type="EC" id="2.1.1.177"/>
    </reaction>
</comment>
<feature type="binding site" evidence="6">
    <location>
        <position position="111"/>
    </location>
    <ligand>
        <name>S-adenosyl-L-methionine</name>
        <dbReference type="ChEBI" id="CHEBI:59789"/>
    </ligand>
</feature>
<dbReference type="Pfam" id="PF02590">
    <property type="entry name" value="SPOUT_MTase"/>
    <property type="match status" value="1"/>
</dbReference>
<comment type="caution">
    <text evidence="7">The sequence shown here is derived from an EMBL/GenBank/DDBJ whole genome shotgun (WGS) entry which is preliminary data.</text>
</comment>
<dbReference type="Proteomes" id="UP000545588">
    <property type="component" value="Unassembled WGS sequence"/>
</dbReference>
<dbReference type="EC" id="2.1.1.177" evidence="6"/>
<dbReference type="InterPro" id="IPR029028">
    <property type="entry name" value="Alpha/beta_knot_MTases"/>
</dbReference>
<dbReference type="InterPro" id="IPR003742">
    <property type="entry name" value="RlmH-like"/>
</dbReference>
<reference evidence="7 8" key="1">
    <citation type="submission" date="2020-08" db="EMBL/GenBank/DDBJ databases">
        <title>Genomic Encyclopedia of Type Strains, Phase IV (KMG-IV): sequencing the most valuable type-strain genomes for metagenomic binning, comparative biology and taxonomic classification.</title>
        <authorList>
            <person name="Goeker M."/>
        </authorList>
    </citation>
    <scope>NUCLEOTIDE SEQUENCE [LARGE SCALE GENOMIC DNA]</scope>
    <source>
        <strain evidence="7 8">DSM 22419</strain>
    </source>
</reference>
<evidence type="ECO:0000313" key="7">
    <source>
        <dbReference type="EMBL" id="MBB6423659.1"/>
    </source>
</evidence>
<dbReference type="GO" id="GO:0008168">
    <property type="term" value="F:methyltransferase activity"/>
    <property type="evidence" value="ECO:0007669"/>
    <property type="project" value="UniProtKB-KW"/>
</dbReference>
<comment type="subcellular location">
    <subcellularLocation>
        <location evidence="6">Cytoplasm</location>
    </subcellularLocation>
</comment>
<dbReference type="CDD" id="cd18081">
    <property type="entry name" value="RlmH-like"/>
    <property type="match status" value="1"/>
</dbReference>
<evidence type="ECO:0000256" key="1">
    <source>
        <dbReference type="ARBA" id="ARBA00022552"/>
    </source>
</evidence>
<keyword evidence="4 6" id="KW-0949">S-adenosyl-L-methionine</keyword>
<accession>A0ABR6QPV6</accession>
<keyword evidence="1 6" id="KW-0698">rRNA processing</keyword>
<dbReference type="SUPFAM" id="SSF75217">
    <property type="entry name" value="alpha/beta knot"/>
    <property type="match status" value="1"/>
</dbReference>